<evidence type="ECO:0000259" key="4">
    <source>
        <dbReference type="Pfam" id="PF00291"/>
    </source>
</evidence>
<dbReference type="AlphaFoldDB" id="A0A8H1QN32"/>
<dbReference type="InterPro" id="IPR036052">
    <property type="entry name" value="TrpB-like_PALP_sf"/>
</dbReference>
<feature type="compositionally biased region" description="Basic and acidic residues" evidence="3">
    <location>
        <begin position="7"/>
        <end position="23"/>
    </location>
</feature>
<dbReference type="SUPFAM" id="SSF53686">
    <property type="entry name" value="Tryptophan synthase beta subunit-like PLP-dependent enzymes"/>
    <property type="match status" value="1"/>
</dbReference>
<dbReference type="GO" id="GO:1901605">
    <property type="term" value="P:alpha-amino acid metabolic process"/>
    <property type="evidence" value="ECO:0007669"/>
    <property type="project" value="UniProtKB-ARBA"/>
</dbReference>
<keyword evidence="5" id="KW-0456">Lyase</keyword>
<dbReference type="InterPro" id="IPR001926">
    <property type="entry name" value="TrpB-like_PALP"/>
</dbReference>
<dbReference type="PANTHER" id="PTHR42937">
    <property type="match status" value="1"/>
</dbReference>
<dbReference type="EC" id="4.3.1.15" evidence="5"/>
<dbReference type="NCBIfam" id="NF006058">
    <property type="entry name" value="PRK08206.1"/>
    <property type="match status" value="1"/>
</dbReference>
<protein>
    <submittedName>
        <fullName evidence="5">Diaminopropionate ammonia-lyase</fullName>
        <ecNumber evidence="5">4.3.1.15</ecNumber>
    </submittedName>
</protein>
<dbReference type="GeneID" id="75185843"/>
<evidence type="ECO:0000256" key="2">
    <source>
        <dbReference type="ARBA" id="ARBA00022898"/>
    </source>
</evidence>
<gene>
    <name evidence="5" type="ORF">D8771_23570</name>
</gene>
<name>A0A8H1QN32_9ACTN</name>
<accession>A0A8H1QN32</accession>
<dbReference type="GO" id="GO:0008838">
    <property type="term" value="F:diaminopropionate ammonia-lyase activity"/>
    <property type="evidence" value="ECO:0007669"/>
    <property type="project" value="UniProtKB-EC"/>
</dbReference>
<dbReference type="EMBL" id="RCIY01000076">
    <property type="protein sequence ID" value="TGG79714.1"/>
    <property type="molecule type" value="Genomic_DNA"/>
</dbReference>
<sequence length="401" mass="41736">MSISWKHPLDRSKRLPEPVRVSEDETEDETEGRTSPRTPRWFARPAARLWRCAPPPAEVRNFHATLADYAPTPLTELPSLAGELGVGRVFVKDESCRLGLPAFKALGASWAVHRALAERAASGADPGPVTLVTATDGNHGRAVARMAHRLGQRARVFVPHGVHPRAVAAITAEGAEVTEVPGSYDDAVRRAAEKAASPDAVLIQDTAWAGYERIPGWIVEGYSTLCAEIDEQLASRGVAEGPGLVCVPVGVGSLAQAVITHYRSRPSGHAPALLSVEPETAACVLESLTRGAPVSVTTSHTTMAGLNCGTPSSTAWPRLRDGLDAAVAVTDAAADRAAARLAALGVSSGPCGAATLAGLRTALTGRDAGDRRTSLGLDATSVVVLLNTEGTSANPHLATAP</sequence>
<reference evidence="5 6" key="1">
    <citation type="submission" date="2018-10" db="EMBL/GenBank/DDBJ databases">
        <title>Isolation of pseudouridimycin from Streptomyces albus DSM 40763.</title>
        <authorList>
            <person name="Rosenqvist P."/>
            <person name="Metsae-Ketelae M."/>
            <person name="Virta P."/>
        </authorList>
    </citation>
    <scope>NUCLEOTIDE SEQUENCE [LARGE SCALE GENOMIC DNA]</scope>
    <source>
        <strain evidence="5 6">DSM 40763</strain>
    </source>
</reference>
<dbReference type="Pfam" id="PF00291">
    <property type="entry name" value="PALP"/>
    <property type="match status" value="1"/>
</dbReference>
<dbReference type="Gene3D" id="3.40.50.1100">
    <property type="match status" value="3"/>
</dbReference>
<evidence type="ECO:0000256" key="1">
    <source>
        <dbReference type="ARBA" id="ARBA00001933"/>
    </source>
</evidence>
<proteinExistence type="predicted"/>
<feature type="domain" description="Tryptophan synthase beta chain-like PALP" evidence="4">
    <location>
        <begin position="69"/>
        <end position="365"/>
    </location>
</feature>
<dbReference type="Proteomes" id="UP000298111">
    <property type="component" value="Unassembled WGS sequence"/>
</dbReference>
<feature type="region of interest" description="Disordered" evidence="3">
    <location>
        <begin position="1"/>
        <end position="40"/>
    </location>
</feature>
<organism evidence="5 6">
    <name type="scientific">Streptomyces albus</name>
    <dbReference type="NCBI Taxonomy" id="1888"/>
    <lineage>
        <taxon>Bacteria</taxon>
        <taxon>Bacillati</taxon>
        <taxon>Actinomycetota</taxon>
        <taxon>Actinomycetes</taxon>
        <taxon>Kitasatosporales</taxon>
        <taxon>Streptomycetaceae</taxon>
        <taxon>Streptomyces</taxon>
    </lineage>
</organism>
<dbReference type="CDD" id="cd00640">
    <property type="entry name" value="Trp-synth-beta_II"/>
    <property type="match status" value="1"/>
</dbReference>
<keyword evidence="2" id="KW-0663">Pyridoxal phosphate</keyword>
<evidence type="ECO:0000313" key="6">
    <source>
        <dbReference type="Proteomes" id="UP000298111"/>
    </source>
</evidence>
<comment type="cofactor">
    <cofactor evidence="1">
        <name>pyridoxal 5'-phosphate</name>
        <dbReference type="ChEBI" id="CHEBI:597326"/>
    </cofactor>
</comment>
<evidence type="ECO:0000313" key="5">
    <source>
        <dbReference type="EMBL" id="TGG79714.1"/>
    </source>
</evidence>
<dbReference type="RefSeq" id="WP_016473176.1">
    <property type="nucleotide sequence ID" value="NZ_CP103060.1"/>
</dbReference>
<evidence type="ECO:0000256" key="3">
    <source>
        <dbReference type="SAM" id="MobiDB-lite"/>
    </source>
</evidence>
<dbReference type="PANTHER" id="PTHR42937:SF1">
    <property type="entry name" value="DIAMINOPROPIONATE AMMONIA-LYASE"/>
    <property type="match status" value="1"/>
</dbReference>
<comment type="caution">
    <text evidence="5">The sequence shown here is derived from an EMBL/GenBank/DDBJ whole genome shotgun (WGS) entry which is preliminary data.</text>
</comment>